<evidence type="ECO:0000313" key="3">
    <source>
        <dbReference type="Proteomes" id="UP000192917"/>
    </source>
</evidence>
<keyword evidence="3" id="KW-1185">Reference proteome</keyword>
<dbReference type="InterPro" id="IPR031804">
    <property type="entry name" value="DUF4743"/>
</dbReference>
<dbReference type="EMBL" id="FWZX01000002">
    <property type="protein sequence ID" value="SME97893.1"/>
    <property type="molecule type" value="Genomic_DNA"/>
</dbReference>
<dbReference type="Pfam" id="PF15916">
    <property type="entry name" value="DUF4743"/>
    <property type="match status" value="1"/>
</dbReference>
<reference evidence="2 3" key="1">
    <citation type="submission" date="2017-04" db="EMBL/GenBank/DDBJ databases">
        <authorList>
            <person name="Afonso C.L."/>
            <person name="Miller P.J."/>
            <person name="Scott M.A."/>
            <person name="Spackman E."/>
            <person name="Goraichik I."/>
            <person name="Dimitrov K.M."/>
            <person name="Suarez D.L."/>
            <person name="Swayne D.E."/>
        </authorList>
    </citation>
    <scope>NUCLEOTIDE SEQUENCE [LARGE SCALE GENOMIC DNA]</scope>
    <source>
        <strain evidence="2 3">USBA 355</strain>
    </source>
</reference>
<organism evidence="2 3">
    <name type="scientific">Tistlia consotensis USBA 355</name>
    <dbReference type="NCBI Taxonomy" id="560819"/>
    <lineage>
        <taxon>Bacteria</taxon>
        <taxon>Pseudomonadati</taxon>
        <taxon>Pseudomonadota</taxon>
        <taxon>Alphaproteobacteria</taxon>
        <taxon>Rhodospirillales</taxon>
        <taxon>Rhodovibrionaceae</taxon>
        <taxon>Tistlia</taxon>
    </lineage>
</organism>
<evidence type="ECO:0000313" key="2">
    <source>
        <dbReference type="EMBL" id="SME97893.1"/>
    </source>
</evidence>
<proteinExistence type="predicted"/>
<dbReference type="Gene3D" id="3.90.79.10">
    <property type="entry name" value="Nucleoside Triphosphate Pyrophosphohydrolase"/>
    <property type="match status" value="1"/>
</dbReference>
<dbReference type="AlphaFoldDB" id="A0A1Y6BAJ5"/>
<name>A0A1Y6BAJ5_9PROT</name>
<accession>A0A1Y6BAJ5</accession>
<protein>
    <recommendedName>
        <fullName evidence="1">DUF4743 domain-containing protein</fullName>
    </recommendedName>
</protein>
<gene>
    <name evidence="2" type="ORF">SAMN05428998_102120</name>
</gene>
<dbReference type="RefSeq" id="WP_085121197.1">
    <property type="nucleotide sequence ID" value="NZ_FWZX01000002.1"/>
</dbReference>
<dbReference type="STRING" id="560819.SAMN05428998_102120"/>
<sequence length="302" mass="32733">MSLLDRVRSCTVWTPELYTPFVVEGRVVGQLGQSFGQWLLATFKTDFEQRGGAIWLKPALATVGERSQALAQVVTQGAQEGRFKASGQLLPLVRYWGDSALAHVDSGALPSFGGRVFGIGVVGYELKPAGTTVWLSRPKTATSDASGKSDVKLDVTIDVTVPGGATLAQTLADQAAGLAGISGQNLGLYAKWTSLVSYIHPLPGERLANEAWFVVDYGPARGFKPFDQGQRVTYDQMAMDQVLATLRETEDFASRAALILLDFALRQSFVVPGLQSDYQQLIQSLRLSREEESRYWSLPAGG</sequence>
<evidence type="ECO:0000259" key="1">
    <source>
        <dbReference type="Pfam" id="PF15916"/>
    </source>
</evidence>
<feature type="domain" description="DUF4743" evidence="1">
    <location>
        <begin position="10"/>
        <end position="113"/>
    </location>
</feature>
<dbReference type="Proteomes" id="UP000192917">
    <property type="component" value="Unassembled WGS sequence"/>
</dbReference>